<keyword evidence="3" id="KW-0862">Zinc</keyword>
<name>A0A061BFV3_RHOTO</name>
<keyword evidence="2" id="KW-0863">Zinc-finger</keyword>
<protein>
    <submittedName>
        <fullName evidence="5">RHTO0S21e00650g1_1</fullName>
    </submittedName>
</protein>
<dbReference type="SUPFAM" id="SSF144232">
    <property type="entry name" value="HIT/MYND zinc finger-like"/>
    <property type="match status" value="1"/>
</dbReference>
<dbReference type="InterPro" id="IPR002893">
    <property type="entry name" value="Znf_MYND"/>
</dbReference>
<evidence type="ECO:0000256" key="3">
    <source>
        <dbReference type="ARBA" id="ARBA00022833"/>
    </source>
</evidence>
<gene>
    <name evidence="5" type="ORF">RHTO0S_21e00650g</name>
</gene>
<dbReference type="AlphaFoldDB" id="A0A061BFV3"/>
<keyword evidence="1" id="KW-0479">Metal-binding</keyword>
<evidence type="ECO:0000259" key="4">
    <source>
        <dbReference type="Pfam" id="PF01753"/>
    </source>
</evidence>
<dbReference type="GO" id="GO:0008270">
    <property type="term" value="F:zinc ion binding"/>
    <property type="evidence" value="ECO:0007669"/>
    <property type="project" value="UniProtKB-KW"/>
</dbReference>
<evidence type="ECO:0000313" key="5">
    <source>
        <dbReference type="EMBL" id="CDR48871.1"/>
    </source>
</evidence>
<evidence type="ECO:0000256" key="2">
    <source>
        <dbReference type="ARBA" id="ARBA00022771"/>
    </source>
</evidence>
<reference evidence="5" key="1">
    <citation type="journal article" date="2014" name="Genome Announc.">
        <title>Draft genome sequence of Rhodosporidium toruloides CECT1137, an oleaginous yeast of biotechnological interest.</title>
        <authorList>
            <person name="Morin N."/>
            <person name="Calcas X."/>
            <person name="Devillers H."/>
            <person name="Durrens P."/>
            <person name="Sherman D.J."/>
            <person name="Nicaud J.-M."/>
            <person name="Neuveglise C."/>
        </authorList>
    </citation>
    <scope>NUCLEOTIDE SEQUENCE</scope>
    <source>
        <strain evidence="5">CECT1137</strain>
    </source>
</reference>
<dbReference type="Pfam" id="PF01753">
    <property type="entry name" value="zf-MYND"/>
    <property type="match status" value="1"/>
</dbReference>
<accession>A0A061BFV3</accession>
<feature type="domain" description="MYND-type" evidence="4">
    <location>
        <begin position="9"/>
        <end position="49"/>
    </location>
</feature>
<sequence>MSTDGTGRCLVCYAETKNRCSRCGEAGIDLFFCSPEHQKLVWPGHRFFCGPNAFPLCFPFLSDEELELIIKNLHTRYLKVGGQTSTLYESLNEEGRLSIQDVKSMLRNELHRPQVDGARCVDEQYYLVSLRIPCESDSLSTSTRLLNRFASTAQYLTRAEAVPEDLTSCSPAEAELLHRTFAFVSLVLQARDLLEGQAYLDGISVSSATVTCYKGLFTYTIDRFPPHRAASISAAFRQRYPEMEFFSSAPA</sequence>
<proteinExistence type="predicted"/>
<dbReference type="Gene3D" id="6.10.140.2220">
    <property type="match status" value="1"/>
</dbReference>
<dbReference type="EMBL" id="LK052956">
    <property type="protein sequence ID" value="CDR48871.1"/>
    <property type="molecule type" value="Genomic_DNA"/>
</dbReference>
<organism evidence="5">
    <name type="scientific">Rhodotorula toruloides</name>
    <name type="common">Yeast</name>
    <name type="synonym">Rhodosporidium toruloides</name>
    <dbReference type="NCBI Taxonomy" id="5286"/>
    <lineage>
        <taxon>Eukaryota</taxon>
        <taxon>Fungi</taxon>
        <taxon>Dikarya</taxon>
        <taxon>Basidiomycota</taxon>
        <taxon>Pucciniomycotina</taxon>
        <taxon>Microbotryomycetes</taxon>
        <taxon>Sporidiobolales</taxon>
        <taxon>Sporidiobolaceae</taxon>
        <taxon>Rhodotorula</taxon>
    </lineage>
</organism>
<dbReference type="OrthoDB" id="407198at2759"/>
<evidence type="ECO:0000256" key="1">
    <source>
        <dbReference type="ARBA" id="ARBA00022723"/>
    </source>
</evidence>